<dbReference type="GO" id="GO:0050992">
    <property type="term" value="P:dimethylallyl diphosphate biosynthetic process"/>
    <property type="evidence" value="ECO:0007669"/>
    <property type="project" value="UniProtKB-UniRule"/>
</dbReference>
<dbReference type="InterPro" id="IPR015797">
    <property type="entry name" value="NUDIX_hydrolase-like_dom_sf"/>
</dbReference>
<feature type="active site" evidence="10 11">
    <location>
        <position position="78"/>
    </location>
</feature>
<dbReference type="AlphaFoldDB" id="B7LPA2"/>
<evidence type="ECO:0000256" key="4">
    <source>
        <dbReference type="ARBA" id="ARBA00022490"/>
    </source>
</evidence>
<keyword evidence="7 10" id="KW-0464">Manganese</keyword>
<dbReference type="GO" id="GO:0008299">
    <property type="term" value="P:isoprenoid biosynthetic process"/>
    <property type="evidence" value="ECO:0007669"/>
    <property type="project" value="UniProtKB-UniRule"/>
</dbReference>
<evidence type="ECO:0000256" key="7">
    <source>
        <dbReference type="ARBA" id="ARBA00023211"/>
    </source>
</evidence>
<dbReference type="UniPathway" id="UPA00059">
    <property type="reaction ID" value="UER00104"/>
</dbReference>
<sequence>MSAIFFTSGVFMTGEHVILVDAQGKPFATREKYAAHTSETPLHLAFSSWLFNNEGQLLVTRRALSKKAWPGVWTNSVCGHPQLGESNEDAVIRRCRYELGVEITPPESIYPDFCYRATDPNGIVENEVCPVFAARTTSALQINDDEVMDYQWCDLAAVLRGIDATPWAFSPWMVMQAANSEARKLLSAFAQHN</sequence>
<dbReference type="InterPro" id="IPR000086">
    <property type="entry name" value="NUDIX_hydrolase_dom"/>
</dbReference>
<dbReference type="KEGG" id="efe:EFER_2824"/>
<dbReference type="InterPro" id="IPR056375">
    <property type="entry name" value="Idi_bact"/>
</dbReference>
<feature type="binding site" evidence="10">
    <location>
        <position position="36"/>
    </location>
    <ligand>
        <name>Mn(2+)</name>
        <dbReference type="ChEBI" id="CHEBI:29035"/>
    </ligand>
</feature>
<name>B7LPA2_ESCF3</name>
<dbReference type="Gene3D" id="3.90.79.10">
    <property type="entry name" value="Nucleoside Triphosphate Pyrophosphohydrolase"/>
    <property type="match status" value="1"/>
</dbReference>
<dbReference type="PIRSF" id="PIRSF018427">
    <property type="entry name" value="Isopntndiph_ism"/>
    <property type="match status" value="1"/>
</dbReference>
<dbReference type="EMBL" id="CU928158">
    <property type="protein sequence ID" value="CAQ90318.1"/>
    <property type="molecule type" value="Genomic_DNA"/>
</dbReference>
<comment type="subunit">
    <text evidence="10">Homodimer.</text>
</comment>
<comment type="subcellular location">
    <subcellularLocation>
        <location evidence="10">Cytoplasm</location>
    </subcellularLocation>
</comment>
<keyword evidence="6 10" id="KW-0460">Magnesium</keyword>
<evidence type="ECO:0000259" key="12">
    <source>
        <dbReference type="PROSITE" id="PS51462"/>
    </source>
</evidence>
<evidence type="ECO:0000313" key="13">
    <source>
        <dbReference type="EMBL" id="CAQ90318.1"/>
    </source>
</evidence>
<comment type="function">
    <text evidence="10">Catalyzes the 1,3-allylic rearrangement of the homoallylic substrate isopentenyl (IPP) to its highly electrophilic allylic isomer, dimethylallyl diphosphate (DMAPP).</text>
</comment>
<comment type="cofactor">
    <cofactor evidence="10">
        <name>Mn(2+)</name>
        <dbReference type="ChEBI" id="CHEBI:29035"/>
    </cofactor>
    <text evidence="10">Binds 1 Mn(2+) ion per subunit.</text>
</comment>
<comment type="catalytic activity">
    <reaction evidence="10">
        <text>isopentenyl diphosphate = dimethylallyl diphosphate</text>
        <dbReference type="Rhea" id="RHEA:23284"/>
        <dbReference type="ChEBI" id="CHEBI:57623"/>
        <dbReference type="ChEBI" id="CHEBI:128769"/>
        <dbReference type="EC" id="5.3.3.2"/>
    </reaction>
</comment>
<evidence type="ECO:0000256" key="8">
    <source>
        <dbReference type="ARBA" id="ARBA00023229"/>
    </source>
</evidence>
<dbReference type="HOGENOM" id="CLU_060552_2_0_6"/>
<reference evidence="14" key="1">
    <citation type="journal article" date="2009" name="PLoS Genet.">
        <title>Organised genome dynamics in the Escherichia coli species results in highly diverse adaptive paths.</title>
        <authorList>
            <person name="Touchon M."/>
            <person name="Hoede C."/>
            <person name="Tenaillon O."/>
            <person name="Barbe V."/>
            <person name="Baeriswyl S."/>
            <person name="Bidet P."/>
            <person name="Bingen E."/>
            <person name="Bonacorsi S."/>
            <person name="Bouchier C."/>
            <person name="Bouvet O."/>
            <person name="Calteau A."/>
            <person name="Chiapello H."/>
            <person name="Clermont O."/>
            <person name="Cruveiller S."/>
            <person name="Danchin A."/>
            <person name="Diard M."/>
            <person name="Dossat C."/>
            <person name="Karoui M.E."/>
            <person name="Frapy E."/>
            <person name="Garry L."/>
            <person name="Ghigo J.M."/>
            <person name="Gilles A.M."/>
            <person name="Johnson J."/>
            <person name="Le Bouguenec C."/>
            <person name="Lescat M."/>
            <person name="Mangenot S."/>
            <person name="Martinez-Jehanne V."/>
            <person name="Matic I."/>
            <person name="Nassif X."/>
            <person name="Oztas S."/>
            <person name="Petit M.A."/>
            <person name="Pichon C."/>
            <person name="Rouy Z."/>
            <person name="Ruf C.S."/>
            <person name="Schneider D."/>
            <person name="Tourret J."/>
            <person name="Vacherie B."/>
            <person name="Vallenet D."/>
            <person name="Medigue C."/>
            <person name="Rocha E.P.C."/>
            <person name="Denamur E."/>
        </authorList>
    </citation>
    <scope>NUCLEOTIDE SEQUENCE [LARGE SCALE GENOMIC DNA]</scope>
    <source>
        <strain evidence="14">ATCC 35469 / DSM 13698 / BCRC 15582 / CCUG 18766 / IAM 14443 / JCM 21226 / LMG 7866 / NBRC 102419 / NCTC 12128 / CDC 0568-73</strain>
    </source>
</reference>
<dbReference type="NCBIfam" id="NF002995">
    <property type="entry name" value="PRK03759.1"/>
    <property type="match status" value="1"/>
</dbReference>
<dbReference type="CDD" id="cd02885">
    <property type="entry name" value="NUDIX_IPP_Isomerase"/>
    <property type="match status" value="1"/>
</dbReference>
<feature type="binding site" evidence="10">
    <location>
        <position position="43"/>
    </location>
    <ligand>
        <name>Mn(2+)</name>
        <dbReference type="ChEBI" id="CHEBI:29035"/>
    </ligand>
</feature>
<evidence type="ECO:0000313" key="14">
    <source>
        <dbReference type="Proteomes" id="UP000000745"/>
    </source>
</evidence>
<feature type="domain" description="Nudix hydrolase" evidence="12">
    <location>
        <begin position="41"/>
        <end position="175"/>
    </location>
</feature>
<dbReference type="PANTHER" id="PTHR10885:SF0">
    <property type="entry name" value="ISOPENTENYL-DIPHOSPHATE DELTA-ISOMERASE"/>
    <property type="match status" value="1"/>
</dbReference>
<evidence type="ECO:0000256" key="1">
    <source>
        <dbReference type="ARBA" id="ARBA00004826"/>
    </source>
</evidence>
<dbReference type="InterPro" id="IPR011876">
    <property type="entry name" value="IsopentenylPP_isomerase_typ1"/>
</dbReference>
<comment type="pathway">
    <text evidence="1 10">Isoprenoid biosynthesis; dimethylallyl diphosphate biosynthesis; dimethylallyl diphosphate from isopentenyl diphosphate: step 1/1.</text>
</comment>
<dbReference type="GO" id="GO:0004452">
    <property type="term" value="F:isopentenyl-diphosphate delta-isomerase activity"/>
    <property type="evidence" value="ECO:0007669"/>
    <property type="project" value="UniProtKB-UniRule"/>
</dbReference>
<accession>B7LPA2</accession>
<dbReference type="PANTHER" id="PTHR10885">
    <property type="entry name" value="ISOPENTENYL-DIPHOSPHATE DELTA-ISOMERASE"/>
    <property type="match status" value="1"/>
</dbReference>
<proteinExistence type="inferred from homology"/>
<dbReference type="HAMAP" id="MF_00202">
    <property type="entry name" value="Idi"/>
    <property type="match status" value="1"/>
</dbReference>
<dbReference type="PROSITE" id="PS51462">
    <property type="entry name" value="NUDIX"/>
    <property type="match status" value="1"/>
</dbReference>
<comment type="similarity">
    <text evidence="2 10">Belongs to the IPP isomerase type 1 family.</text>
</comment>
<feature type="binding site" evidence="10">
    <location>
        <position position="125"/>
    </location>
    <ligand>
        <name>Mn(2+)</name>
        <dbReference type="ChEBI" id="CHEBI:29035"/>
    </ligand>
</feature>
<feature type="active site" evidence="10 11">
    <location>
        <position position="127"/>
    </location>
</feature>
<feature type="binding site" evidence="10">
    <location>
        <position position="80"/>
    </location>
    <ligand>
        <name>Mn(2+)</name>
        <dbReference type="ChEBI" id="CHEBI:29035"/>
    </ligand>
</feature>
<keyword evidence="5 10" id="KW-0479">Metal-binding</keyword>
<evidence type="ECO:0000256" key="2">
    <source>
        <dbReference type="ARBA" id="ARBA00007579"/>
    </source>
</evidence>
<keyword evidence="8 10" id="KW-0414">Isoprene biosynthesis</keyword>
<dbReference type="FunFam" id="3.90.79.10:FF:000009">
    <property type="entry name" value="Isopentenyl-diphosphate Delta-isomerase"/>
    <property type="match status" value="1"/>
</dbReference>
<keyword evidence="9 10" id="KW-0413">Isomerase</keyword>
<gene>
    <name evidence="10 13" type="primary">idi</name>
    <name evidence="13" type="ordered locus">EFER_2824</name>
</gene>
<dbReference type="SUPFAM" id="SSF55811">
    <property type="entry name" value="Nudix"/>
    <property type="match status" value="1"/>
</dbReference>
<protein>
    <recommendedName>
        <fullName evidence="3 10">Isopentenyl-diphosphate Delta-isomerase</fullName>
        <shortName evidence="10">IPP isomerase</shortName>
        <ecNumber evidence="3 10">5.3.3.2</ecNumber>
    </recommendedName>
    <alternativeName>
        <fullName evidence="10">IPP:DMAPP isomerase</fullName>
    </alternativeName>
    <alternativeName>
        <fullName evidence="10">Isopentenyl pyrophosphate isomerase</fullName>
    </alternativeName>
</protein>
<evidence type="ECO:0000256" key="9">
    <source>
        <dbReference type="ARBA" id="ARBA00023235"/>
    </source>
</evidence>
<evidence type="ECO:0000256" key="3">
    <source>
        <dbReference type="ARBA" id="ARBA00012057"/>
    </source>
</evidence>
<evidence type="ECO:0000256" key="10">
    <source>
        <dbReference type="HAMAP-Rule" id="MF_00202"/>
    </source>
</evidence>
<keyword evidence="14" id="KW-1185">Reference proteome</keyword>
<organism evidence="13 14">
    <name type="scientific">Escherichia fergusonii (strain ATCC 35469 / DSM 13698 / CCUG 18766 / IAM 14443 / JCM 21226 / LMG 7866 / NBRC 102419 / NCTC 12128 / CDC 0568-73)</name>
    <dbReference type="NCBI Taxonomy" id="585054"/>
    <lineage>
        <taxon>Bacteria</taxon>
        <taxon>Pseudomonadati</taxon>
        <taxon>Pseudomonadota</taxon>
        <taxon>Gammaproteobacteria</taxon>
        <taxon>Enterobacterales</taxon>
        <taxon>Enterobacteriaceae</taxon>
        <taxon>Escherichia</taxon>
    </lineage>
</organism>
<keyword evidence="4 10" id="KW-0963">Cytoplasm</keyword>
<evidence type="ECO:0000256" key="5">
    <source>
        <dbReference type="ARBA" id="ARBA00022723"/>
    </source>
</evidence>
<comment type="cofactor">
    <cofactor evidence="10">
        <name>Mg(2+)</name>
        <dbReference type="ChEBI" id="CHEBI:18420"/>
    </cofactor>
    <text evidence="10">Binds 1 Mg(2+) ion per subunit. The magnesium ion binds only when substrate is bound.</text>
</comment>
<feature type="binding site" evidence="10">
    <location>
        <position position="127"/>
    </location>
    <ligand>
        <name>Mn(2+)</name>
        <dbReference type="ChEBI" id="CHEBI:29035"/>
    </ligand>
</feature>
<evidence type="ECO:0000256" key="6">
    <source>
        <dbReference type="ARBA" id="ARBA00022842"/>
    </source>
</evidence>
<feature type="binding site" evidence="10">
    <location>
        <position position="98"/>
    </location>
    <ligand>
        <name>Mg(2+)</name>
        <dbReference type="ChEBI" id="CHEBI:18420"/>
    </ligand>
</feature>
<dbReference type="EC" id="5.3.3.2" evidence="3 10"/>
<dbReference type="Pfam" id="PF00293">
    <property type="entry name" value="NUDIX"/>
    <property type="match status" value="1"/>
</dbReference>
<dbReference type="GO" id="GO:0046872">
    <property type="term" value="F:metal ion binding"/>
    <property type="evidence" value="ECO:0007669"/>
    <property type="project" value="UniProtKB-KW"/>
</dbReference>
<dbReference type="NCBIfam" id="TIGR02150">
    <property type="entry name" value="IPP_isom_1"/>
    <property type="match status" value="1"/>
</dbReference>
<dbReference type="Proteomes" id="UP000000745">
    <property type="component" value="Chromosome"/>
</dbReference>
<evidence type="ECO:0000256" key="11">
    <source>
        <dbReference type="PIRSR" id="PIRSR018427-1"/>
    </source>
</evidence>
<dbReference type="GO" id="GO:0005737">
    <property type="term" value="C:cytoplasm"/>
    <property type="evidence" value="ECO:0007669"/>
    <property type="project" value="UniProtKB-SubCell"/>
</dbReference>